<accession>A0ACC0KKE8</accession>
<dbReference type="Proteomes" id="UP001064048">
    <property type="component" value="Chromosome 17"/>
</dbReference>
<reference evidence="1 2" key="1">
    <citation type="journal article" date="2022" name="Genome Biol. Evol.">
        <title>The Spruce Budworm Genome: Reconstructing the Evolutionary History of Antifreeze Proteins.</title>
        <authorList>
            <person name="Beliveau C."/>
            <person name="Gagne P."/>
            <person name="Picq S."/>
            <person name="Vernygora O."/>
            <person name="Keeling C.I."/>
            <person name="Pinkney K."/>
            <person name="Doucet D."/>
            <person name="Wen F."/>
            <person name="Johnston J.S."/>
            <person name="Maaroufi H."/>
            <person name="Boyle B."/>
            <person name="Laroche J."/>
            <person name="Dewar K."/>
            <person name="Juretic N."/>
            <person name="Blackburn G."/>
            <person name="Nisole A."/>
            <person name="Brunet B."/>
            <person name="Brandao M."/>
            <person name="Lumley L."/>
            <person name="Duan J."/>
            <person name="Quan G."/>
            <person name="Lucarotti C.J."/>
            <person name="Roe A.D."/>
            <person name="Sperling F.A.H."/>
            <person name="Levesque R.C."/>
            <person name="Cusson M."/>
        </authorList>
    </citation>
    <scope>NUCLEOTIDE SEQUENCE [LARGE SCALE GENOMIC DNA]</scope>
    <source>
        <strain evidence="1">Glfc:IPQL:Cfum</strain>
    </source>
</reference>
<name>A0ACC0KKE8_CHOFU</name>
<dbReference type="EMBL" id="CM046117">
    <property type="protein sequence ID" value="KAI8436998.1"/>
    <property type="molecule type" value="Genomic_DNA"/>
</dbReference>
<comment type="caution">
    <text evidence="1">The sequence shown here is derived from an EMBL/GenBank/DDBJ whole genome shotgun (WGS) entry which is preliminary data.</text>
</comment>
<evidence type="ECO:0000313" key="1">
    <source>
        <dbReference type="EMBL" id="KAI8436998.1"/>
    </source>
</evidence>
<proteinExistence type="predicted"/>
<organism evidence="1 2">
    <name type="scientific">Choristoneura fumiferana</name>
    <name type="common">Spruce budworm moth</name>
    <name type="synonym">Archips fumiferana</name>
    <dbReference type="NCBI Taxonomy" id="7141"/>
    <lineage>
        <taxon>Eukaryota</taxon>
        <taxon>Metazoa</taxon>
        <taxon>Ecdysozoa</taxon>
        <taxon>Arthropoda</taxon>
        <taxon>Hexapoda</taxon>
        <taxon>Insecta</taxon>
        <taxon>Pterygota</taxon>
        <taxon>Neoptera</taxon>
        <taxon>Endopterygota</taxon>
        <taxon>Lepidoptera</taxon>
        <taxon>Glossata</taxon>
        <taxon>Ditrysia</taxon>
        <taxon>Tortricoidea</taxon>
        <taxon>Tortricidae</taxon>
        <taxon>Tortricinae</taxon>
        <taxon>Choristoneura</taxon>
    </lineage>
</organism>
<evidence type="ECO:0000313" key="2">
    <source>
        <dbReference type="Proteomes" id="UP001064048"/>
    </source>
</evidence>
<gene>
    <name evidence="1" type="ORF">MSG28_010400</name>
</gene>
<keyword evidence="2" id="KW-1185">Reference proteome</keyword>
<sequence length="267" mass="30229">MWGKRSGSGSPDEAITVAQDNAATPVESPAFKSTRLMDSLVIKADKDSLWRQRAQAPLSVRDRYKHSRDRKLAKCKRQDKRDPHLNSDKNRSIVLHLLLLYLMDDAAYLPSQVNSIKGILLKKDQRAYSENLASSSMPSSRMTVESTSKQTQSAVRNNSWTLCCGDITLIETKDRMISLLAVWYEIKDFEHRPCNTCPITNNYHGYHLFKRSSSSSSQPIYVPLLGTGLLSEQKGLGYSSHAGPARIVNFTRTIELLRRLFNSMRSY</sequence>
<protein>
    <submittedName>
        <fullName evidence="1">Uncharacterized protein</fullName>
    </submittedName>
</protein>